<organism evidence="1 2">
    <name type="scientific">Brucella grignonensis</name>
    <dbReference type="NCBI Taxonomy" id="94627"/>
    <lineage>
        <taxon>Bacteria</taxon>
        <taxon>Pseudomonadati</taxon>
        <taxon>Pseudomonadota</taxon>
        <taxon>Alphaproteobacteria</taxon>
        <taxon>Hyphomicrobiales</taxon>
        <taxon>Brucellaceae</taxon>
        <taxon>Brucella/Ochrobactrum group</taxon>
        <taxon>Brucella</taxon>
    </lineage>
</organism>
<dbReference type="PIRSF" id="PIRSF029730">
    <property type="entry name" value="UCP029730"/>
    <property type="match status" value="1"/>
</dbReference>
<keyword evidence="2" id="KW-1185">Reference proteome</keyword>
<evidence type="ECO:0000313" key="2">
    <source>
        <dbReference type="Proteomes" id="UP000216478"/>
    </source>
</evidence>
<dbReference type="Gene3D" id="3.40.630.40">
    <property type="entry name" value="Zn-dependent exopeptidases"/>
    <property type="match status" value="1"/>
</dbReference>
<protein>
    <submittedName>
        <fullName evidence="1">N-formylglutamate amidohydrolase family protein</fullName>
    </submittedName>
</protein>
<accession>A0A256EZD0</accession>
<reference evidence="1 2" key="1">
    <citation type="submission" date="2017-07" db="EMBL/GenBank/DDBJ databases">
        <title>Phylogenetic study on the rhizospheric bacterium Ochrobactrum sp. A44.</title>
        <authorList>
            <person name="Krzyzanowska D.M."/>
            <person name="Ossowicki A."/>
            <person name="Rajewska M."/>
            <person name="Maciag T."/>
            <person name="Kaczynski Z."/>
            <person name="Czerwicka M."/>
            <person name="Jafra S."/>
        </authorList>
    </citation>
    <scope>NUCLEOTIDE SEQUENCE [LARGE SCALE GENOMIC DNA]</scope>
    <source>
        <strain evidence="1 2">OgA9a</strain>
    </source>
</reference>
<name>A0A256EZD0_9HYPH</name>
<dbReference type="InterPro" id="IPR007709">
    <property type="entry name" value="N-FG_amidohydro"/>
</dbReference>
<dbReference type="GO" id="GO:0016787">
    <property type="term" value="F:hydrolase activity"/>
    <property type="evidence" value="ECO:0007669"/>
    <property type="project" value="UniProtKB-KW"/>
</dbReference>
<proteinExistence type="predicted"/>
<keyword evidence="1" id="KW-0378">Hydrolase</keyword>
<sequence>MSDHVLERRSTDWPDPVEIYNEDGSSDIVLLCEHASHHMPSEYGDLGLSSVDRLRHIAWDIGAAEITRGLVKRLNAPAFLSTYSRLLIDLNRPLDAASSIPQLSESTNIPGNIDIGEEEKVRRAARIFTPFHDRVADHITAREKAGRKVKIVTIHSFTPVFKGYARPWHAGILYDHSHDFAQTVIDELRRDPALNVDGNVPYTVSREDDYAIPVHGQDRGHDAILIEIRQDLVSTPQGIAEWTDRLEKALLALSHQEQG</sequence>
<dbReference type="OrthoDB" id="9815326at2"/>
<dbReference type="AlphaFoldDB" id="A0A256EZD0"/>
<dbReference type="Proteomes" id="UP000216478">
    <property type="component" value="Unassembled WGS sequence"/>
</dbReference>
<gene>
    <name evidence="1" type="ORF">CEV33_3726</name>
</gene>
<dbReference type="EMBL" id="NNRL01000169">
    <property type="protein sequence ID" value="OYR07531.1"/>
    <property type="molecule type" value="Genomic_DNA"/>
</dbReference>
<dbReference type="Pfam" id="PF05013">
    <property type="entry name" value="FGase"/>
    <property type="match status" value="1"/>
</dbReference>
<comment type="caution">
    <text evidence="1">The sequence shown here is derived from an EMBL/GenBank/DDBJ whole genome shotgun (WGS) entry which is preliminary data.</text>
</comment>
<dbReference type="InterPro" id="IPR011227">
    <property type="entry name" value="UCP029730"/>
</dbReference>
<dbReference type="RefSeq" id="WP_094542706.1">
    <property type="nucleotide sequence ID" value="NZ_JBHEER010000008.1"/>
</dbReference>
<dbReference type="SUPFAM" id="SSF53187">
    <property type="entry name" value="Zn-dependent exopeptidases"/>
    <property type="match status" value="1"/>
</dbReference>
<evidence type="ECO:0000313" key="1">
    <source>
        <dbReference type="EMBL" id="OYR07531.1"/>
    </source>
</evidence>